<name>A0A239FCB9_9ACTN</name>
<evidence type="ECO:0000256" key="1">
    <source>
        <dbReference type="SAM" id="MobiDB-lite"/>
    </source>
</evidence>
<feature type="region of interest" description="Disordered" evidence="1">
    <location>
        <begin position="1"/>
        <end position="52"/>
    </location>
</feature>
<dbReference type="RefSeq" id="WP_089404660.1">
    <property type="nucleotide sequence ID" value="NZ_FZOH01000005.1"/>
</dbReference>
<proteinExistence type="predicted"/>
<dbReference type="AlphaFoldDB" id="A0A239FCB9"/>
<reference evidence="3" key="1">
    <citation type="submission" date="2017-06" db="EMBL/GenBank/DDBJ databases">
        <authorList>
            <person name="Varghese N."/>
            <person name="Submissions S."/>
        </authorList>
    </citation>
    <scope>NUCLEOTIDE SEQUENCE [LARGE SCALE GENOMIC DNA]</scope>
    <source>
        <strain evidence="3">DSM 45423</strain>
    </source>
</reference>
<dbReference type="OrthoDB" id="9991197at2"/>
<dbReference type="EMBL" id="FZOH01000005">
    <property type="protein sequence ID" value="SNS54700.1"/>
    <property type="molecule type" value="Genomic_DNA"/>
</dbReference>
<feature type="compositionally biased region" description="Basic and acidic residues" evidence="1">
    <location>
        <begin position="18"/>
        <end position="52"/>
    </location>
</feature>
<dbReference type="Proteomes" id="UP000198386">
    <property type="component" value="Unassembled WGS sequence"/>
</dbReference>
<evidence type="ECO:0000313" key="2">
    <source>
        <dbReference type="EMBL" id="SNS54700.1"/>
    </source>
</evidence>
<accession>A0A239FCB9</accession>
<keyword evidence="3" id="KW-1185">Reference proteome</keyword>
<organism evidence="2 3">
    <name type="scientific">Geodermatophilus saharensis</name>
    <dbReference type="NCBI Taxonomy" id="1137994"/>
    <lineage>
        <taxon>Bacteria</taxon>
        <taxon>Bacillati</taxon>
        <taxon>Actinomycetota</taxon>
        <taxon>Actinomycetes</taxon>
        <taxon>Geodermatophilales</taxon>
        <taxon>Geodermatophilaceae</taxon>
        <taxon>Geodermatophilus</taxon>
    </lineage>
</organism>
<sequence>MSKDTTPSAAALTAYQAKRAEREAEEARHARAQDAVERAKQTANKLKERNSHGDAGITALDLVKAEAEVPRLEGLASHAAADVERARTLEAEALATYLAEIAPERLDKAPKAEHETAAKAITVTLARLVEQVQERNTVIRALVEDAKEAGVVPGAQNDDRITYSIEWSHPKLRTIRVDGLSATEAQPTHVIMEVLTQAIEASGYRLTSPGYIELKKLEER</sequence>
<evidence type="ECO:0000313" key="3">
    <source>
        <dbReference type="Proteomes" id="UP000198386"/>
    </source>
</evidence>
<gene>
    <name evidence="2" type="ORF">SAMN04488107_2961</name>
</gene>
<protein>
    <submittedName>
        <fullName evidence="2">Uncharacterized protein</fullName>
    </submittedName>
</protein>